<protein>
    <recommendedName>
        <fullName evidence="5">Reverse transcriptase zinc-binding domain</fullName>
    </recommendedName>
</protein>
<evidence type="ECO:0008006" key="5">
    <source>
        <dbReference type="Google" id="ProtNLM"/>
    </source>
</evidence>
<dbReference type="PANTHER" id="PTHR47074">
    <property type="entry name" value="BNAC02G40300D PROTEIN"/>
    <property type="match status" value="1"/>
</dbReference>
<organism evidence="3 4">
    <name type="scientific">Hibiscus trionum</name>
    <name type="common">Flower of an hour</name>
    <dbReference type="NCBI Taxonomy" id="183268"/>
    <lineage>
        <taxon>Eukaryota</taxon>
        <taxon>Viridiplantae</taxon>
        <taxon>Streptophyta</taxon>
        <taxon>Embryophyta</taxon>
        <taxon>Tracheophyta</taxon>
        <taxon>Spermatophyta</taxon>
        <taxon>Magnoliopsida</taxon>
        <taxon>eudicotyledons</taxon>
        <taxon>Gunneridae</taxon>
        <taxon>Pentapetalae</taxon>
        <taxon>rosids</taxon>
        <taxon>malvids</taxon>
        <taxon>Malvales</taxon>
        <taxon>Malvaceae</taxon>
        <taxon>Malvoideae</taxon>
        <taxon>Hibiscus</taxon>
    </lineage>
</organism>
<feature type="domain" description="RNase H type-1" evidence="1">
    <location>
        <begin position="162"/>
        <end position="282"/>
    </location>
</feature>
<evidence type="ECO:0000313" key="4">
    <source>
        <dbReference type="Proteomes" id="UP001165190"/>
    </source>
</evidence>
<dbReference type="OrthoDB" id="1000370at2759"/>
<dbReference type="Pfam" id="PF13966">
    <property type="entry name" value="zf-RVT"/>
    <property type="match status" value="1"/>
</dbReference>
<name>A0A9W7JG41_HIBTR</name>
<evidence type="ECO:0000259" key="1">
    <source>
        <dbReference type="Pfam" id="PF13456"/>
    </source>
</evidence>
<dbReference type="InterPro" id="IPR012337">
    <property type="entry name" value="RNaseH-like_sf"/>
</dbReference>
<dbReference type="Proteomes" id="UP001165190">
    <property type="component" value="Unassembled WGS sequence"/>
</dbReference>
<gene>
    <name evidence="3" type="ORF">HRI_004917400</name>
</gene>
<dbReference type="InterPro" id="IPR044730">
    <property type="entry name" value="RNase_H-like_dom_plant"/>
</dbReference>
<comment type="caution">
    <text evidence="3">The sequence shown here is derived from an EMBL/GenBank/DDBJ whole genome shotgun (WGS) entry which is preliminary data.</text>
</comment>
<sequence length="304" mass="34472">MWKTCHNIVPSKHVLKRRLHGKGHNDDLCPRCCEESESLEHILFFCPFGQAIWRASDFSYSPSSIGFPGMFKWWQKLPSLNKNGNLSEGLYLISFLCWTFWKSRNRLVFSDMVDSPIKVWLKAQEAFSEFSSFLTNKPEISPCTRRETSQWTPPNPGFLKVNCDASFDPNIGVDSGDVIFRDETRSFINGKLFSFSSRNASCAEALALRFVITSDVDSSFSHVVFESDNLGVIGRINSKTLSAWESAAIEQDILCIATPFPFFSFKFVNMLCNKAVDWVAKATRLGTCPNNWASCIPQELRVLL</sequence>
<dbReference type="Pfam" id="PF13456">
    <property type="entry name" value="RVT_3"/>
    <property type="match status" value="1"/>
</dbReference>
<dbReference type="GO" id="GO:0004523">
    <property type="term" value="F:RNA-DNA hybrid ribonuclease activity"/>
    <property type="evidence" value="ECO:0007669"/>
    <property type="project" value="InterPro"/>
</dbReference>
<dbReference type="InterPro" id="IPR026960">
    <property type="entry name" value="RVT-Znf"/>
</dbReference>
<dbReference type="SUPFAM" id="SSF53098">
    <property type="entry name" value="Ribonuclease H-like"/>
    <property type="match status" value="1"/>
</dbReference>
<feature type="domain" description="Reverse transcriptase zinc-binding" evidence="2">
    <location>
        <begin position="1"/>
        <end position="53"/>
    </location>
</feature>
<accession>A0A9W7JG41</accession>
<proteinExistence type="predicted"/>
<dbReference type="CDD" id="cd06222">
    <property type="entry name" value="RNase_H_like"/>
    <property type="match status" value="1"/>
</dbReference>
<reference evidence="3" key="1">
    <citation type="submission" date="2023-05" db="EMBL/GenBank/DDBJ databases">
        <title>Genome and transcriptome analyses reveal genes involved in the formation of fine ridges on petal epidermal cells in Hibiscus trionum.</title>
        <authorList>
            <person name="Koshimizu S."/>
            <person name="Masuda S."/>
            <person name="Ishii T."/>
            <person name="Shirasu K."/>
            <person name="Hoshino A."/>
            <person name="Arita M."/>
        </authorList>
    </citation>
    <scope>NUCLEOTIDE SEQUENCE</scope>
    <source>
        <strain evidence="3">Hamamatsu line</strain>
    </source>
</reference>
<dbReference type="InterPro" id="IPR052929">
    <property type="entry name" value="RNase_H-like_EbsB-rel"/>
</dbReference>
<dbReference type="InterPro" id="IPR002156">
    <property type="entry name" value="RNaseH_domain"/>
</dbReference>
<evidence type="ECO:0000259" key="2">
    <source>
        <dbReference type="Pfam" id="PF13966"/>
    </source>
</evidence>
<dbReference type="AlphaFoldDB" id="A0A9W7JG41"/>
<dbReference type="EMBL" id="BSYR01000064">
    <property type="protein sequence ID" value="GMJ12482.1"/>
    <property type="molecule type" value="Genomic_DNA"/>
</dbReference>
<evidence type="ECO:0000313" key="3">
    <source>
        <dbReference type="EMBL" id="GMJ12482.1"/>
    </source>
</evidence>
<dbReference type="PANTHER" id="PTHR47074:SF61">
    <property type="entry name" value="RNASE H TYPE-1 DOMAIN-CONTAINING PROTEIN"/>
    <property type="match status" value="1"/>
</dbReference>
<keyword evidence="4" id="KW-1185">Reference proteome</keyword>
<dbReference type="GO" id="GO:0003676">
    <property type="term" value="F:nucleic acid binding"/>
    <property type="evidence" value="ECO:0007669"/>
    <property type="project" value="InterPro"/>
</dbReference>